<dbReference type="OrthoDB" id="2216037at2759"/>
<organism evidence="1">
    <name type="scientific">Rhizopus microsporus var. microsporus</name>
    <dbReference type="NCBI Taxonomy" id="86635"/>
    <lineage>
        <taxon>Eukaryota</taxon>
        <taxon>Fungi</taxon>
        <taxon>Fungi incertae sedis</taxon>
        <taxon>Mucoromycota</taxon>
        <taxon>Mucoromycotina</taxon>
        <taxon>Mucoromycetes</taxon>
        <taxon>Mucorales</taxon>
        <taxon>Mucorineae</taxon>
        <taxon>Rhizopodaceae</taxon>
        <taxon>Rhizopus</taxon>
    </lineage>
</organism>
<protein>
    <submittedName>
        <fullName evidence="1">Uncharacterized protein</fullName>
    </submittedName>
</protein>
<sequence length="352" mass="40383">MAENINKIISEQTSIKNTEIYKEGVKMSIQSPLPSADQQQKTLQTAIKSFFSSLSSLFCCGQFQVDRTETDERVSGVPASRVAASQVDNTTETYETLGYLPEDSTSENSCHTSIRNGKEIIPLQQFQRYTITPADKRKFRYRRLLYPARTIYEIEWEDNQWLQLDKRTNIYIEQLRVTGFSKMAIRDDACLKKYISYENPSQMDILLELSITKENRKQGYKQDKDVKRRSRPIKCHQPSYFPIRRTRWWKTSYEVGEARLPNWVDPDLCCNAVMMDAPSVMAAMTNLSRSSACSLQLPKLPDTPTISQNSSVSQLPYEPSSTPTFQTVPWQVKPLKYTDPPVLANPLVNTVA</sequence>
<reference evidence="1" key="1">
    <citation type="journal article" date="2016" name="Proc. Natl. Acad. Sci. U.S.A.">
        <title>Lipid metabolic changes in an early divergent fungus govern the establishment of a mutualistic symbiosis with endobacteria.</title>
        <authorList>
            <person name="Lastovetsky O.A."/>
            <person name="Gaspar M.L."/>
            <person name="Mondo S.J."/>
            <person name="LaButti K.M."/>
            <person name="Sandor L."/>
            <person name="Grigoriev I.V."/>
            <person name="Henry S.A."/>
            <person name="Pawlowska T.E."/>
        </authorList>
    </citation>
    <scope>NUCLEOTIDE SEQUENCE [LARGE SCALE GENOMIC DNA]</scope>
    <source>
        <strain evidence="1">ATCC 52814</strain>
    </source>
</reference>
<dbReference type="EMBL" id="KV921907">
    <property type="protein sequence ID" value="ORE07269.1"/>
    <property type="molecule type" value="Genomic_DNA"/>
</dbReference>
<proteinExistence type="predicted"/>
<name>A0A1X0R5I1_RHIZD</name>
<evidence type="ECO:0000313" key="1">
    <source>
        <dbReference type="EMBL" id="ORE07269.1"/>
    </source>
</evidence>
<accession>A0A1X0R5I1</accession>
<dbReference type="VEuPathDB" id="FungiDB:BCV72DRAFT_226999"/>
<dbReference type="Proteomes" id="UP000242414">
    <property type="component" value="Unassembled WGS sequence"/>
</dbReference>
<gene>
    <name evidence="1" type="ORF">BCV72DRAFT_226999</name>
</gene>
<dbReference type="AlphaFoldDB" id="A0A1X0R5I1"/>